<protein>
    <recommendedName>
        <fullName evidence="1">RmlD-like substrate binding domain-containing protein</fullName>
    </recommendedName>
</protein>
<dbReference type="AlphaFoldDB" id="A0A250X932"/>
<proteinExistence type="predicted"/>
<name>A0A250X932_9CHLO</name>
<evidence type="ECO:0000313" key="2">
    <source>
        <dbReference type="EMBL" id="GAX79402.1"/>
    </source>
</evidence>
<sequence>MHILITGGSGYLGQFLIKGAIAAGHQVTYTYSSVKLDEDVMRVEGGGKLMPWKVDFSDGSGLDDWESRGPFAVVVNCAALSQPGVCEQRQGFARAINVPTRLLDCLHQQHKSNGNEALLIQISTDQVYDGSRADWQEDDLCEPVNTYGRTKLEAEAVIKARWQKHVILRSSIIYGPLPPHPVARTLFLQFVEKVLQEGSPTTFFNDEFRCPIFVDDIVKIVMKLSSLCELPERRVFNMGGPQRLSRADMAVQVAKSRGLSTDTIVCAPSSSVQRTVASPPDISMMVKRIKTDLGVQLTHFSEALQYIPFNCGPIQ</sequence>
<accession>A0A250X932</accession>
<reference evidence="2 3" key="1">
    <citation type="submission" date="2017-08" db="EMBL/GenBank/DDBJ databases">
        <title>Acidophilic green algal genome provides insights into adaptation to an acidic environment.</title>
        <authorList>
            <person name="Hirooka S."/>
            <person name="Hirose Y."/>
            <person name="Kanesaki Y."/>
            <person name="Higuchi S."/>
            <person name="Fujiwara T."/>
            <person name="Onuma R."/>
            <person name="Era A."/>
            <person name="Ohbayashi R."/>
            <person name="Uzuka A."/>
            <person name="Nozaki H."/>
            <person name="Yoshikawa H."/>
            <person name="Miyagishima S.Y."/>
        </authorList>
    </citation>
    <scope>NUCLEOTIDE SEQUENCE [LARGE SCALE GENOMIC DNA]</scope>
    <source>
        <strain evidence="2 3">NIES-2499</strain>
    </source>
</reference>
<dbReference type="EMBL" id="BEGY01000042">
    <property type="protein sequence ID" value="GAX79402.1"/>
    <property type="molecule type" value="Genomic_DNA"/>
</dbReference>
<dbReference type="PANTHER" id="PTHR43242:SF1">
    <property type="entry name" value="NAD(P)-BINDING ROSSMANN-FOLD SUPERFAMILY PROTEIN"/>
    <property type="match status" value="1"/>
</dbReference>
<dbReference type="Proteomes" id="UP000232323">
    <property type="component" value="Unassembled WGS sequence"/>
</dbReference>
<dbReference type="SUPFAM" id="SSF51735">
    <property type="entry name" value="NAD(P)-binding Rossmann-fold domains"/>
    <property type="match status" value="1"/>
</dbReference>
<gene>
    <name evidence="2" type="ORF">CEUSTIGMA_g6843.t1</name>
</gene>
<dbReference type="InterPro" id="IPR029903">
    <property type="entry name" value="RmlD-like-bd"/>
</dbReference>
<dbReference type="InterPro" id="IPR036291">
    <property type="entry name" value="NAD(P)-bd_dom_sf"/>
</dbReference>
<keyword evidence="3" id="KW-1185">Reference proteome</keyword>
<organism evidence="2 3">
    <name type="scientific">Chlamydomonas eustigma</name>
    <dbReference type="NCBI Taxonomy" id="1157962"/>
    <lineage>
        <taxon>Eukaryota</taxon>
        <taxon>Viridiplantae</taxon>
        <taxon>Chlorophyta</taxon>
        <taxon>core chlorophytes</taxon>
        <taxon>Chlorophyceae</taxon>
        <taxon>CS clade</taxon>
        <taxon>Chlamydomonadales</taxon>
        <taxon>Chlamydomonadaceae</taxon>
        <taxon>Chlamydomonas</taxon>
    </lineage>
</organism>
<comment type="caution">
    <text evidence="2">The sequence shown here is derived from an EMBL/GenBank/DDBJ whole genome shotgun (WGS) entry which is preliminary data.</text>
</comment>
<feature type="domain" description="RmlD-like substrate binding" evidence="1">
    <location>
        <begin position="1"/>
        <end position="305"/>
    </location>
</feature>
<dbReference type="Pfam" id="PF04321">
    <property type="entry name" value="RmlD_sub_bind"/>
    <property type="match status" value="1"/>
</dbReference>
<evidence type="ECO:0000313" key="3">
    <source>
        <dbReference type="Proteomes" id="UP000232323"/>
    </source>
</evidence>
<dbReference type="PANTHER" id="PTHR43242">
    <property type="entry name" value="NAD(P)-BINDING ROSSMANN-FOLD SUPERFAMILY PROTEIN"/>
    <property type="match status" value="1"/>
</dbReference>
<dbReference type="OrthoDB" id="6235964at2759"/>
<dbReference type="Gene3D" id="3.40.50.720">
    <property type="entry name" value="NAD(P)-binding Rossmann-like Domain"/>
    <property type="match status" value="1"/>
</dbReference>
<dbReference type="STRING" id="1157962.A0A250X932"/>
<evidence type="ECO:0000259" key="1">
    <source>
        <dbReference type="Pfam" id="PF04321"/>
    </source>
</evidence>